<evidence type="ECO:0008006" key="6">
    <source>
        <dbReference type="Google" id="ProtNLM"/>
    </source>
</evidence>
<keyword evidence="2" id="KW-0812">Transmembrane</keyword>
<keyword evidence="2" id="KW-1133">Transmembrane helix</keyword>
<feature type="transmembrane region" description="Helical" evidence="2">
    <location>
        <begin position="858"/>
        <end position="878"/>
    </location>
</feature>
<keyword evidence="3" id="KW-0732">Signal</keyword>
<dbReference type="RefSeq" id="WP_227207850.1">
    <property type="nucleotide sequence ID" value="NZ_JAJCLO010000009.1"/>
</dbReference>
<gene>
    <name evidence="4" type="ORF">PTZ04_14830</name>
</gene>
<sequence>MSKKLRTRLASALSAVIIPVTLVCSSVPALAAGTAGNPVADTAAAESSESADKALEASESSLELPEITRALEEMDEAPAAEAPAEEKTPAAENKTDEAPAAGTPVCAVTTGVQSRQAGADVTYATLKEAFDSIEEGQTATITLTGNAVVEDTIVVHGNVTLTANGDYTVSLSEDTSSRSFFTLYDENQLTVDGAGHSITLTVPEEVGGIINVWNDSVLSLKAGTTLENCSINAKNNAALNIIGAAVTGTSDGETPALVGVSDSAALKATGAALPIVGVLNECAASFDGCEVYAIASSSPNVQIHGSSVGRIENYGSALLIRDSSVQALANSNPGAQSTLSGETDVEGIMLFNKPIRLAEDFSSSVVSRVYAGIPLILSGNPAVLAEAESGALSEAAAGSFCYQLEGSMDAQTYAPYLKNGRLETAKVFETYVSVNLEHNSYPYTGRDPQAEGGLGKVTITVTDEKGREITPAEGKLTTTYTHYLDVLETPPTQLGDYTLNVSYAGEENRADQTLTLGSSGTASFIIGRAELKGDFADFPSEISVSQGSVRADFRPAEAIDAALLKLNYTWTLTDEDGAATTVPGDTLELTKADIGKTAQVSVEDTSGFYYGEITSIPFTVGRVATGVRIDGLSYDSDSNYFESNDALQALLTKDNAVIVTYLDPEGHKNIAYDKDEISLKYDSVDDGMLLDRAPTEPGTYSLNVAFTPNDAHQAQDLQATSVSYTYTLMMPTTTEIKASALKGSYDVSDIQSLDKDLKKAATVRDKDGKAIKLDPNSGLLSFEAYTDAEGKNIAQTPAAGTYYVRAFYNRDGQEKAHIASSSELVKITLTQKAGPDSGTTADTTTGTTPGNPATGTPYSAGLSLVLLAALAGGSVLVLKKRS</sequence>
<evidence type="ECO:0000313" key="4">
    <source>
        <dbReference type="EMBL" id="MDE1471530.1"/>
    </source>
</evidence>
<feature type="signal peptide" evidence="3">
    <location>
        <begin position="1"/>
        <end position="31"/>
    </location>
</feature>
<evidence type="ECO:0000256" key="2">
    <source>
        <dbReference type="SAM" id="Phobius"/>
    </source>
</evidence>
<feature type="region of interest" description="Disordered" evidence="1">
    <location>
        <begin position="830"/>
        <end position="854"/>
    </location>
</feature>
<feature type="compositionally biased region" description="Basic and acidic residues" evidence="1">
    <location>
        <begin position="84"/>
        <end position="97"/>
    </location>
</feature>
<evidence type="ECO:0000313" key="5">
    <source>
        <dbReference type="Proteomes" id="UP001215087"/>
    </source>
</evidence>
<feature type="chain" id="PRO_5047531068" description="Cell surface protein" evidence="3">
    <location>
        <begin position="32"/>
        <end position="882"/>
    </location>
</feature>
<protein>
    <recommendedName>
        <fullName evidence="6">Cell surface protein</fullName>
    </recommendedName>
</protein>
<evidence type="ECO:0000256" key="1">
    <source>
        <dbReference type="SAM" id="MobiDB-lite"/>
    </source>
</evidence>
<keyword evidence="5" id="KW-1185">Reference proteome</keyword>
<accession>A0ABT5UUC6</accession>
<name>A0ABT5UUC6_EUBLI</name>
<feature type="compositionally biased region" description="Low complexity" evidence="1">
    <location>
        <begin position="833"/>
        <end position="854"/>
    </location>
</feature>
<organism evidence="4 5">
    <name type="scientific">Eubacterium limosum</name>
    <dbReference type="NCBI Taxonomy" id="1736"/>
    <lineage>
        <taxon>Bacteria</taxon>
        <taxon>Bacillati</taxon>
        <taxon>Bacillota</taxon>
        <taxon>Clostridia</taxon>
        <taxon>Eubacteriales</taxon>
        <taxon>Eubacteriaceae</taxon>
        <taxon>Eubacterium</taxon>
    </lineage>
</organism>
<evidence type="ECO:0000256" key="3">
    <source>
        <dbReference type="SAM" id="SignalP"/>
    </source>
</evidence>
<feature type="region of interest" description="Disordered" evidence="1">
    <location>
        <begin position="42"/>
        <end position="62"/>
    </location>
</feature>
<keyword evidence="2" id="KW-0472">Membrane</keyword>
<proteinExistence type="predicted"/>
<reference evidence="4 5" key="1">
    <citation type="submission" date="2023-02" db="EMBL/GenBank/DDBJ databases">
        <title>Comparative genome analysis of Eubacterium limosum species.</title>
        <authorList>
            <person name="Bak J.E."/>
        </authorList>
    </citation>
    <scope>NUCLEOTIDE SEQUENCE [LARGE SCALE GENOMIC DNA]</scope>
    <source>
        <strain evidence="4 5">KGMB01548</strain>
    </source>
</reference>
<dbReference type="Proteomes" id="UP001215087">
    <property type="component" value="Unassembled WGS sequence"/>
</dbReference>
<comment type="caution">
    <text evidence="4">The sequence shown here is derived from an EMBL/GenBank/DDBJ whole genome shotgun (WGS) entry which is preliminary data.</text>
</comment>
<feature type="region of interest" description="Disordered" evidence="1">
    <location>
        <begin position="76"/>
        <end position="102"/>
    </location>
</feature>
<dbReference type="EMBL" id="JAQSVD010000008">
    <property type="protein sequence ID" value="MDE1471530.1"/>
    <property type="molecule type" value="Genomic_DNA"/>
</dbReference>